<feature type="domain" description="Grh/CP2 DB" evidence="8">
    <location>
        <begin position="230"/>
        <end position="486"/>
    </location>
</feature>
<evidence type="ECO:0000259" key="8">
    <source>
        <dbReference type="PROSITE" id="PS51968"/>
    </source>
</evidence>
<dbReference type="GO" id="GO:0001228">
    <property type="term" value="F:DNA-binding transcription activator activity, RNA polymerase II-specific"/>
    <property type="evidence" value="ECO:0007669"/>
    <property type="project" value="TreeGrafter"/>
</dbReference>
<feature type="region of interest" description="Disordered" evidence="7">
    <location>
        <begin position="442"/>
        <end position="465"/>
    </location>
</feature>
<proteinExistence type="predicted"/>
<evidence type="ECO:0000256" key="6">
    <source>
        <dbReference type="PROSITE-ProRule" id="PRU01313"/>
    </source>
</evidence>
<dbReference type="InterPro" id="IPR007604">
    <property type="entry name" value="CP2"/>
</dbReference>
<dbReference type="InterPro" id="IPR040167">
    <property type="entry name" value="TF_CP2-like"/>
</dbReference>
<protein>
    <recommendedName>
        <fullName evidence="8">Grh/CP2 DB domain-containing protein</fullName>
    </recommendedName>
</protein>
<name>A0AAV9S6I9_9TELE</name>
<dbReference type="EMBL" id="JAHHUM010000875">
    <property type="protein sequence ID" value="KAK5616698.1"/>
    <property type="molecule type" value="Genomic_DNA"/>
</dbReference>
<dbReference type="InterPro" id="IPR057520">
    <property type="entry name" value="GRHL1/CP2_C"/>
</dbReference>
<comment type="caution">
    <text evidence="9">The sequence shown here is derived from an EMBL/GenBank/DDBJ whole genome shotgun (WGS) entry which is preliminary data.</text>
</comment>
<dbReference type="Pfam" id="PF25416">
    <property type="entry name" value="GRHL1_C"/>
    <property type="match status" value="1"/>
</dbReference>
<reference evidence="9 10" key="1">
    <citation type="submission" date="2021-06" db="EMBL/GenBank/DDBJ databases">
        <authorList>
            <person name="Palmer J.M."/>
        </authorList>
    </citation>
    <scope>NUCLEOTIDE SEQUENCE [LARGE SCALE GENOMIC DNA]</scope>
    <source>
        <strain evidence="9 10">MEX-2019</strain>
        <tissue evidence="9">Muscle</tissue>
    </source>
</reference>
<dbReference type="GO" id="GO:0021915">
    <property type="term" value="P:neural tube development"/>
    <property type="evidence" value="ECO:0007669"/>
    <property type="project" value="TreeGrafter"/>
</dbReference>
<evidence type="ECO:0000256" key="4">
    <source>
        <dbReference type="ARBA" id="ARBA00023163"/>
    </source>
</evidence>
<dbReference type="PANTHER" id="PTHR11037">
    <property type="entry name" value="TRANSCRIPTION FACTOR CP2"/>
    <property type="match status" value="1"/>
</dbReference>
<feature type="region of interest" description="Disordered" evidence="7">
    <location>
        <begin position="117"/>
        <end position="145"/>
    </location>
</feature>
<dbReference type="PROSITE" id="PS51968">
    <property type="entry name" value="GRH_CP2_DB"/>
    <property type="match status" value="1"/>
</dbReference>
<keyword evidence="5 6" id="KW-0539">Nucleus</keyword>
<dbReference type="Pfam" id="PF04516">
    <property type="entry name" value="CP2"/>
    <property type="match status" value="2"/>
</dbReference>
<dbReference type="GO" id="GO:0000978">
    <property type="term" value="F:RNA polymerase II cis-regulatory region sequence-specific DNA binding"/>
    <property type="evidence" value="ECO:0007669"/>
    <property type="project" value="TreeGrafter"/>
</dbReference>
<evidence type="ECO:0000256" key="3">
    <source>
        <dbReference type="ARBA" id="ARBA00023125"/>
    </source>
</evidence>
<evidence type="ECO:0000256" key="2">
    <source>
        <dbReference type="ARBA" id="ARBA00023015"/>
    </source>
</evidence>
<evidence type="ECO:0000313" key="9">
    <source>
        <dbReference type="EMBL" id="KAK5616698.1"/>
    </source>
</evidence>
<sequence length="628" mass="70275">MDLDSSKRLVVVVPNEVSVASRRVFSSEDEAWKSYLENPLTAATKAMMSINGDEDSVAALGLLYDYYKVPKERKLSFSGVTPTDPSAAGPLTYGDQDMLDHHCQTLRSMPVNLSLNSSATEHQDSKRGAVSNASDTRGGDGKGRGCAPLVLVKTENQTSMSVLCSGGSNLEEPREQSRILYEQNCYDLSLSGYQKNEQSSTPDSMYEDAVEEEIYPRSPSRGDASLHKLPIDSFKYSLEASMSLRPRQGEGPMAYLNRGQFYALTLSNNGYRSSHCQPRAKAWGAPDGKLSSSEQRASFGGSNLQRDTVVQSVIMAVFGEDKSRDDQLKNWKYWHSRQHTAKQRVLDIADYKESFSTIGNVEEIAYNAVSFTWDVSEEAKVFISVNCLSTDFSSQKGVKGMPLIIQIDTYSYNSCSSRPIHRAFTQIKVFCDKGAERKLRDEEKKQLRRRIKGKNSSSGPSSPIRRAESTLFKSMLDLDSQPVLFIPDVHFGNLQRAGQVFAVNTDEVVMDRALPMKKLLCQEEICPPQPKKSKVEPDRKVLLYVRKECDEVFDALMLRAPTLRALLEAISEKYTVPVERITKVYQKSKKGVLVNMDDNIIQHYSNEDTFILALESSANTFRVTLSEI</sequence>
<evidence type="ECO:0000256" key="5">
    <source>
        <dbReference type="ARBA" id="ARBA00023242"/>
    </source>
</evidence>
<feature type="compositionally biased region" description="Low complexity" evidence="7">
    <location>
        <begin position="454"/>
        <end position="464"/>
    </location>
</feature>
<comment type="subcellular location">
    <subcellularLocation>
        <location evidence="1 6">Nucleus</location>
    </subcellularLocation>
</comment>
<evidence type="ECO:0000256" key="1">
    <source>
        <dbReference type="ARBA" id="ARBA00004123"/>
    </source>
</evidence>
<accession>A0AAV9S6I9</accession>
<dbReference type="PANTHER" id="PTHR11037:SF17">
    <property type="entry name" value="GRAINYHEAD-LIKE PROTEIN 2 HOMOLOG"/>
    <property type="match status" value="1"/>
</dbReference>
<keyword evidence="3 6" id="KW-0238">DNA-binding</keyword>
<dbReference type="Proteomes" id="UP001311232">
    <property type="component" value="Unassembled WGS sequence"/>
</dbReference>
<gene>
    <name evidence="9" type="ORF">CRENBAI_000530</name>
</gene>
<keyword evidence="2" id="KW-0805">Transcription regulation</keyword>
<keyword evidence="10" id="KW-1185">Reference proteome</keyword>
<evidence type="ECO:0000256" key="7">
    <source>
        <dbReference type="SAM" id="MobiDB-lite"/>
    </source>
</evidence>
<organism evidence="9 10">
    <name type="scientific">Crenichthys baileyi</name>
    <name type="common">White River springfish</name>
    <dbReference type="NCBI Taxonomy" id="28760"/>
    <lineage>
        <taxon>Eukaryota</taxon>
        <taxon>Metazoa</taxon>
        <taxon>Chordata</taxon>
        <taxon>Craniata</taxon>
        <taxon>Vertebrata</taxon>
        <taxon>Euteleostomi</taxon>
        <taxon>Actinopterygii</taxon>
        <taxon>Neopterygii</taxon>
        <taxon>Teleostei</taxon>
        <taxon>Neoteleostei</taxon>
        <taxon>Acanthomorphata</taxon>
        <taxon>Ovalentaria</taxon>
        <taxon>Atherinomorphae</taxon>
        <taxon>Cyprinodontiformes</taxon>
        <taxon>Goodeidae</taxon>
        <taxon>Crenichthys</taxon>
    </lineage>
</organism>
<dbReference type="GO" id="GO:0005634">
    <property type="term" value="C:nucleus"/>
    <property type="evidence" value="ECO:0007669"/>
    <property type="project" value="UniProtKB-SubCell"/>
</dbReference>
<dbReference type="AlphaFoldDB" id="A0AAV9S6I9"/>
<dbReference type="GO" id="GO:0007420">
    <property type="term" value="P:brain development"/>
    <property type="evidence" value="ECO:0007669"/>
    <property type="project" value="TreeGrafter"/>
</dbReference>
<keyword evidence="4" id="KW-0804">Transcription</keyword>
<evidence type="ECO:0000313" key="10">
    <source>
        <dbReference type="Proteomes" id="UP001311232"/>
    </source>
</evidence>